<dbReference type="AlphaFoldDB" id="A0A1I5ZER1"/>
<evidence type="ECO:0000313" key="1">
    <source>
        <dbReference type="EMBL" id="SFQ54921.1"/>
    </source>
</evidence>
<reference evidence="1 2" key="1">
    <citation type="submission" date="2016-10" db="EMBL/GenBank/DDBJ databases">
        <authorList>
            <person name="de Groot N.N."/>
        </authorList>
    </citation>
    <scope>NUCLEOTIDE SEQUENCE [LARGE SCALE GENOMIC DNA]</scope>
    <source>
        <strain evidence="1 2">DSM 28286</strain>
    </source>
</reference>
<organism evidence="1 2">
    <name type="scientific">Parafilimonas terrae</name>
    <dbReference type="NCBI Taxonomy" id="1465490"/>
    <lineage>
        <taxon>Bacteria</taxon>
        <taxon>Pseudomonadati</taxon>
        <taxon>Bacteroidota</taxon>
        <taxon>Chitinophagia</taxon>
        <taxon>Chitinophagales</taxon>
        <taxon>Chitinophagaceae</taxon>
        <taxon>Parafilimonas</taxon>
    </lineage>
</organism>
<sequence length="38" mass="4245">MYASKKSNSKNKSLLAVNEGYETLISPAESYSKLTVYE</sequence>
<dbReference type="EMBL" id="FOXQ01000021">
    <property type="protein sequence ID" value="SFQ54921.1"/>
    <property type="molecule type" value="Genomic_DNA"/>
</dbReference>
<accession>A0A1I5ZER1</accession>
<name>A0A1I5ZER1_9BACT</name>
<evidence type="ECO:0000313" key="2">
    <source>
        <dbReference type="Proteomes" id="UP000199031"/>
    </source>
</evidence>
<dbReference type="Proteomes" id="UP000199031">
    <property type="component" value="Unassembled WGS sequence"/>
</dbReference>
<gene>
    <name evidence="1" type="ORF">SAMN05444277_12116</name>
</gene>
<proteinExistence type="predicted"/>
<keyword evidence="2" id="KW-1185">Reference proteome</keyword>
<protein>
    <submittedName>
        <fullName evidence="1">Uncharacterized protein</fullName>
    </submittedName>
</protein>